<dbReference type="Proteomes" id="UP001159257">
    <property type="component" value="Unassembled WGS sequence"/>
</dbReference>
<accession>A0ABY1RXR7</accession>
<comment type="caution">
    <text evidence="1">The sequence shown here is derived from an EMBL/GenBank/DDBJ whole genome shotgun (WGS) entry which is preliminary data.</text>
</comment>
<reference evidence="1 2" key="1">
    <citation type="submission" date="2017-05" db="EMBL/GenBank/DDBJ databases">
        <authorList>
            <person name="Varghese N."/>
            <person name="Submissions S."/>
        </authorList>
    </citation>
    <scope>NUCLEOTIDE SEQUENCE [LARGE SCALE GENOMIC DNA]</scope>
    <source>
        <strain evidence="1 2">CGMCC 1.7287</strain>
    </source>
</reference>
<evidence type="ECO:0000313" key="1">
    <source>
        <dbReference type="EMBL" id="SMR73063.1"/>
    </source>
</evidence>
<protein>
    <submittedName>
        <fullName evidence="1">Uncharacterized protein</fullName>
    </submittedName>
</protein>
<keyword evidence="2" id="KW-1185">Reference proteome</keyword>
<proteinExistence type="predicted"/>
<name>A0ABY1RXR7_9GAMM</name>
<gene>
    <name evidence="1" type="ORF">SAMN04487964_1032</name>
</gene>
<organism evidence="1 2">
    <name type="scientific">Marinobacterium sediminicola</name>
    <dbReference type="NCBI Taxonomy" id="518898"/>
    <lineage>
        <taxon>Bacteria</taxon>
        <taxon>Pseudomonadati</taxon>
        <taxon>Pseudomonadota</taxon>
        <taxon>Gammaproteobacteria</taxon>
        <taxon>Oceanospirillales</taxon>
        <taxon>Oceanospirillaceae</taxon>
        <taxon>Marinobacterium</taxon>
    </lineage>
</organism>
<sequence>MQPDPTPKFLTNSNCTVRDDKPLISGAHAMKKSRHTKEQITFALKQSV</sequence>
<evidence type="ECO:0000313" key="2">
    <source>
        <dbReference type="Proteomes" id="UP001159257"/>
    </source>
</evidence>
<dbReference type="EMBL" id="FXWV01000003">
    <property type="protein sequence ID" value="SMR73063.1"/>
    <property type="molecule type" value="Genomic_DNA"/>
</dbReference>